<gene>
    <name evidence="3" type="ORF">CWS72_00490</name>
</gene>
<feature type="compositionally biased region" description="Polar residues" evidence="1">
    <location>
        <begin position="31"/>
        <end position="42"/>
    </location>
</feature>
<keyword evidence="2" id="KW-0732">Signal</keyword>
<keyword evidence="4" id="KW-1185">Reference proteome</keyword>
<name>A0A2N3Q131_9PROT</name>
<organism evidence="3 4">
    <name type="scientific">Telmatospirillum siberiense</name>
    <dbReference type="NCBI Taxonomy" id="382514"/>
    <lineage>
        <taxon>Bacteria</taxon>
        <taxon>Pseudomonadati</taxon>
        <taxon>Pseudomonadota</taxon>
        <taxon>Alphaproteobacteria</taxon>
        <taxon>Rhodospirillales</taxon>
        <taxon>Rhodospirillaceae</taxon>
        <taxon>Telmatospirillum</taxon>
    </lineage>
</organism>
<evidence type="ECO:0000313" key="3">
    <source>
        <dbReference type="EMBL" id="PKU26365.1"/>
    </source>
</evidence>
<feature type="chain" id="PRO_5014781542" description="Acid-shock protein" evidence="2">
    <location>
        <begin position="28"/>
        <end position="135"/>
    </location>
</feature>
<feature type="compositionally biased region" description="Basic and acidic residues" evidence="1">
    <location>
        <begin position="48"/>
        <end position="112"/>
    </location>
</feature>
<evidence type="ECO:0008006" key="5">
    <source>
        <dbReference type="Google" id="ProtNLM"/>
    </source>
</evidence>
<dbReference type="AlphaFoldDB" id="A0A2N3Q131"/>
<protein>
    <recommendedName>
        <fullName evidence="5">Acid-shock protein</fullName>
    </recommendedName>
</protein>
<proteinExistence type="predicted"/>
<feature type="signal peptide" evidence="2">
    <location>
        <begin position="1"/>
        <end position="27"/>
    </location>
</feature>
<dbReference type="EMBL" id="PIUM01000001">
    <property type="protein sequence ID" value="PKU26365.1"/>
    <property type="molecule type" value="Genomic_DNA"/>
</dbReference>
<evidence type="ECO:0000256" key="2">
    <source>
        <dbReference type="SAM" id="SignalP"/>
    </source>
</evidence>
<dbReference type="Proteomes" id="UP000233293">
    <property type="component" value="Unassembled WGS sequence"/>
</dbReference>
<reference evidence="4" key="1">
    <citation type="submission" date="2017-12" db="EMBL/GenBank/DDBJ databases">
        <title>Draft genome sequence of Telmatospirillum siberiense 26-4b1T, an acidotolerant peatland alphaproteobacterium potentially involved in sulfur cycling.</title>
        <authorList>
            <person name="Hausmann B."/>
            <person name="Pjevac P."/>
            <person name="Schreck K."/>
            <person name="Herbold C.W."/>
            <person name="Daims H."/>
            <person name="Wagner M."/>
            <person name="Pester M."/>
            <person name="Loy A."/>
        </authorList>
    </citation>
    <scope>NUCLEOTIDE SEQUENCE [LARGE SCALE GENOMIC DNA]</scope>
    <source>
        <strain evidence="4">26-4b1</strain>
    </source>
</reference>
<sequence>MQEDLSMRTFITALGMTTLLLTAPCLAASSVKTTDAASTAPVTQAAPAKEDGRDQIKAKFKEQREKLKLTQKDQSEKLKADIKEQRDKLKAEQKQQRDKLKIAEREQLRKFADQQADAEDTATAPRSKKATSALR</sequence>
<feature type="region of interest" description="Disordered" evidence="1">
    <location>
        <begin position="31"/>
        <end position="135"/>
    </location>
</feature>
<comment type="caution">
    <text evidence="3">The sequence shown here is derived from an EMBL/GenBank/DDBJ whole genome shotgun (WGS) entry which is preliminary data.</text>
</comment>
<accession>A0A2N3Q131</accession>
<evidence type="ECO:0000256" key="1">
    <source>
        <dbReference type="SAM" id="MobiDB-lite"/>
    </source>
</evidence>
<evidence type="ECO:0000313" key="4">
    <source>
        <dbReference type="Proteomes" id="UP000233293"/>
    </source>
</evidence>